<dbReference type="Pfam" id="PF01874">
    <property type="entry name" value="CitG"/>
    <property type="match status" value="1"/>
</dbReference>
<dbReference type="EMBL" id="SJPW01000007">
    <property type="protein sequence ID" value="TWU47409.1"/>
    <property type="molecule type" value="Genomic_DNA"/>
</dbReference>
<proteinExistence type="predicted"/>
<dbReference type="OrthoDB" id="8525901at2"/>
<dbReference type="AlphaFoldDB" id="A0A5C6EJG3"/>
<organism evidence="1 2">
    <name type="scientific">Rubripirellula tenax</name>
    <dbReference type="NCBI Taxonomy" id="2528015"/>
    <lineage>
        <taxon>Bacteria</taxon>
        <taxon>Pseudomonadati</taxon>
        <taxon>Planctomycetota</taxon>
        <taxon>Planctomycetia</taxon>
        <taxon>Pirellulales</taxon>
        <taxon>Pirellulaceae</taxon>
        <taxon>Rubripirellula</taxon>
    </lineage>
</organism>
<accession>A0A5C6EJG3</accession>
<dbReference type="Gene3D" id="1.10.4200.10">
    <property type="entry name" value="Triphosphoribosyl-dephospho-CoA protein"/>
    <property type="match status" value="1"/>
</dbReference>
<protein>
    <submittedName>
        <fullName evidence="1">ATP:dephospho-CoA triphosphoribosyl transferase</fullName>
    </submittedName>
</protein>
<name>A0A5C6EJG3_9BACT</name>
<dbReference type="GO" id="GO:0046917">
    <property type="term" value="F:triphosphoribosyl-dephospho-CoA synthase activity"/>
    <property type="evidence" value="ECO:0007669"/>
    <property type="project" value="InterPro"/>
</dbReference>
<reference evidence="1 2" key="1">
    <citation type="submission" date="2019-02" db="EMBL/GenBank/DDBJ databases">
        <title>Deep-cultivation of Planctomycetes and their phenomic and genomic characterization uncovers novel biology.</title>
        <authorList>
            <person name="Wiegand S."/>
            <person name="Jogler M."/>
            <person name="Boedeker C."/>
            <person name="Pinto D."/>
            <person name="Vollmers J."/>
            <person name="Rivas-Marin E."/>
            <person name="Kohn T."/>
            <person name="Peeters S.H."/>
            <person name="Heuer A."/>
            <person name="Rast P."/>
            <person name="Oberbeckmann S."/>
            <person name="Bunk B."/>
            <person name="Jeske O."/>
            <person name="Meyerdierks A."/>
            <person name="Storesund J.E."/>
            <person name="Kallscheuer N."/>
            <person name="Luecker S."/>
            <person name="Lage O.M."/>
            <person name="Pohl T."/>
            <person name="Merkel B.J."/>
            <person name="Hornburger P."/>
            <person name="Mueller R.-W."/>
            <person name="Bruemmer F."/>
            <person name="Labrenz M."/>
            <person name="Spormann A.M."/>
            <person name="Op Den Camp H."/>
            <person name="Overmann J."/>
            <person name="Amann R."/>
            <person name="Jetten M.S.M."/>
            <person name="Mascher T."/>
            <person name="Medema M.H."/>
            <person name="Devos D.P."/>
            <person name="Kaster A.-K."/>
            <person name="Ovreas L."/>
            <person name="Rohde M."/>
            <person name="Galperin M.Y."/>
            <person name="Jogler C."/>
        </authorList>
    </citation>
    <scope>NUCLEOTIDE SEQUENCE [LARGE SCALE GENOMIC DNA]</scope>
    <source>
        <strain evidence="1 2">Poly51</strain>
    </source>
</reference>
<keyword evidence="2" id="KW-1185">Reference proteome</keyword>
<keyword evidence="1" id="KW-0808">Transferase</keyword>
<evidence type="ECO:0000313" key="1">
    <source>
        <dbReference type="EMBL" id="TWU47409.1"/>
    </source>
</evidence>
<dbReference type="Proteomes" id="UP000318288">
    <property type="component" value="Unassembled WGS sequence"/>
</dbReference>
<sequence>MVDPFETIRHQIHSPSDAVRWACILEATAPKAGNVFPGRPFDDLQYIDFVKAAEVTATAFNDASLPITRRMLMAATATRQATATNVNLGIILLLGPLVAADESLKASEKEPNDWLAALETVLDGFDPTDGQNVYDAIAMASAGGLGNVDSMDVHQPHDQVDLRAAMISAQQRDRIALQYASGFRDFFEHVVPVVRNEIMGQGDLLTGINRAHVQLLAESVDTLIARKCGVDVANDVQSRSKLTCLDSVPEMAELDAYLRSPDHRLNPGTTADLIAAALYVLLRTPNHSFRD</sequence>
<dbReference type="GO" id="GO:0005524">
    <property type="term" value="F:ATP binding"/>
    <property type="evidence" value="ECO:0007669"/>
    <property type="project" value="InterPro"/>
</dbReference>
<gene>
    <name evidence="1" type="ORF">Poly51_52090</name>
</gene>
<evidence type="ECO:0000313" key="2">
    <source>
        <dbReference type="Proteomes" id="UP000318288"/>
    </source>
</evidence>
<comment type="caution">
    <text evidence="1">The sequence shown here is derived from an EMBL/GenBank/DDBJ whole genome shotgun (WGS) entry which is preliminary data.</text>
</comment>
<dbReference type="PANTHER" id="PTHR42280">
    <property type="entry name" value="CITG FAMILY PROTEIN"/>
    <property type="match status" value="1"/>
</dbReference>
<dbReference type="PANTHER" id="PTHR42280:SF1">
    <property type="entry name" value="CITG FAMILY PROTEIN"/>
    <property type="match status" value="1"/>
</dbReference>
<dbReference type="RefSeq" id="WP_146461183.1">
    <property type="nucleotide sequence ID" value="NZ_SJPW01000007.1"/>
</dbReference>
<dbReference type="InterPro" id="IPR002736">
    <property type="entry name" value="CitG"/>
</dbReference>